<dbReference type="AlphaFoldDB" id="A0A846MRG5"/>
<keyword evidence="1" id="KW-0808">Transferase</keyword>
<evidence type="ECO:0000313" key="1">
    <source>
        <dbReference type="EMBL" id="NIK73857.1"/>
    </source>
</evidence>
<dbReference type="EMBL" id="JAASRN010000002">
    <property type="protein sequence ID" value="NIK73857.1"/>
    <property type="molecule type" value="Genomic_DNA"/>
</dbReference>
<reference evidence="1 2" key="1">
    <citation type="submission" date="2020-03" db="EMBL/GenBank/DDBJ databases">
        <title>Genomic Encyclopedia of Type Strains, Phase IV (KMG-IV): sequencing the most valuable type-strain genomes for metagenomic binning, comparative biology and taxonomic classification.</title>
        <authorList>
            <person name="Goeker M."/>
        </authorList>
    </citation>
    <scope>NUCLEOTIDE SEQUENCE [LARGE SCALE GENOMIC DNA]</scope>
    <source>
        <strain evidence="1 2">DSM 5718</strain>
    </source>
</reference>
<dbReference type="RefSeq" id="WP_166919119.1">
    <property type="nucleotide sequence ID" value="NZ_JAASRN010000002.1"/>
</dbReference>
<dbReference type="SUPFAM" id="SSF53335">
    <property type="entry name" value="S-adenosyl-L-methionine-dependent methyltransferases"/>
    <property type="match status" value="1"/>
</dbReference>
<keyword evidence="1" id="KW-0489">Methyltransferase</keyword>
<dbReference type="GO" id="GO:0032259">
    <property type="term" value="P:methylation"/>
    <property type="evidence" value="ECO:0007669"/>
    <property type="project" value="UniProtKB-KW"/>
</dbReference>
<sequence>MLSAYLLHRLRAKDEHSLHSPFVFDFYMKVIKAKEGYYAFDEIEQLRRELLRDRQQVALQGFGAGSRFPRNTQLKRLVRRAAAPPKLGQMLFRAALYMHARHIVELGTHVGIATAYLAKTSSQAKVYTFEGEPSLLEIAQKNFQKLNLHNIELVQGNIDESLPSCLPKIKRIDLLYVDANHRYAPTLRYVEQCLPYLHENSLVVLDDIHWSAEMEKAWGELRQQPHFGISIDLFRAGLLFLRQKQPKQNFVLRF</sequence>
<name>A0A846MRG5_9BACT</name>
<protein>
    <submittedName>
        <fullName evidence="1">Putative O-methyltransferase YrrM</fullName>
    </submittedName>
</protein>
<dbReference type="Pfam" id="PF13578">
    <property type="entry name" value="Methyltransf_24"/>
    <property type="match status" value="1"/>
</dbReference>
<comment type="caution">
    <text evidence="1">The sequence shown here is derived from an EMBL/GenBank/DDBJ whole genome shotgun (WGS) entry which is preliminary data.</text>
</comment>
<dbReference type="PANTHER" id="PTHR43167">
    <property type="entry name" value="PUTATIVE (AFU_ORTHOLOGUE AFUA_6G01830)-RELATED"/>
    <property type="match status" value="1"/>
</dbReference>
<keyword evidence="2" id="KW-1185">Reference proteome</keyword>
<dbReference type="InterPro" id="IPR029063">
    <property type="entry name" value="SAM-dependent_MTases_sf"/>
</dbReference>
<accession>A0A846MRG5</accession>
<evidence type="ECO:0000313" key="2">
    <source>
        <dbReference type="Proteomes" id="UP000537126"/>
    </source>
</evidence>
<gene>
    <name evidence="1" type="ORF">FHS56_001370</name>
</gene>
<dbReference type="Gene3D" id="3.40.50.150">
    <property type="entry name" value="Vaccinia Virus protein VP39"/>
    <property type="match status" value="1"/>
</dbReference>
<dbReference type="GO" id="GO:0008168">
    <property type="term" value="F:methyltransferase activity"/>
    <property type="evidence" value="ECO:0007669"/>
    <property type="project" value="UniProtKB-KW"/>
</dbReference>
<dbReference type="PANTHER" id="PTHR43167:SF1">
    <property type="entry name" value="PUTATIVE (AFU_ORTHOLOGUE AFUA_6G01830)-RELATED"/>
    <property type="match status" value="1"/>
</dbReference>
<dbReference type="Proteomes" id="UP000537126">
    <property type="component" value="Unassembled WGS sequence"/>
</dbReference>
<dbReference type="CDD" id="cd02440">
    <property type="entry name" value="AdoMet_MTases"/>
    <property type="match status" value="1"/>
</dbReference>
<proteinExistence type="predicted"/>
<organism evidence="1 2">
    <name type="scientific">Thermonema lapsum</name>
    <dbReference type="NCBI Taxonomy" id="28195"/>
    <lineage>
        <taxon>Bacteria</taxon>
        <taxon>Pseudomonadati</taxon>
        <taxon>Bacteroidota</taxon>
        <taxon>Cytophagia</taxon>
        <taxon>Cytophagales</taxon>
        <taxon>Thermonemataceae</taxon>
        <taxon>Thermonema</taxon>
    </lineage>
</organism>